<dbReference type="AlphaFoldDB" id="A0AAD4CB35"/>
<sequence>MLKALDAARDKLAEYYAKTDKVHGDLFAIGTILAPKYKLQFFATKDWDDDNDWRQRYRQSFNSYIQPYQQRLANPQVSSQDQASTRRTEITQYLEADPIEISPLIFWKENQHRYPALAAAARDVLSIPATGAGVERLFNSARDICHYRRGSLNATTIQDLMMF</sequence>
<organism evidence="7 8">
    <name type="scientific">Aspergillus nanangensis</name>
    <dbReference type="NCBI Taxonomy" id="2582783"/>
    <lineage>
        <taxon>Eukaryota</taxon>
        <taxon>Fungi</taxon>
        <taxon>Dikarya</taxon>
        <taxon>Ascomycota</taxon>
        <taxon>Pezizomycotina</taxon>
        <taxon>Eurotiomycetes</taxon>
        <taxon>Eurotiomycetidae</taxon>
        <taxon>Eurotiales</taxon>
        <taxon>Aspergillaceae</taxon>
        <taxon>Aspergillus</taxon>
        <taxon>Aspergillus subgen. Circumdati</taxon>
    </lineage>
</organism>
<accession>A0AAD4CB35</accession>
<evidence type="ECO:0000256" key="2">
    <source>
        <dbReference type="ARBA" id="ARBA00022723"/>
    </source>
</evidence>
<dbReference type="GO" id="GO:0008270">
    <property type="term" value="F:zinc ion binding"/>
    <property type="evidence" value="ECO:0007669"/>
    <property type="project" value="UniProtKB-KW"/>
</dbReference>
<proteinExistence type="predicted"/>
<dbReference type="InterPro" id="IPR008906">
    <property type="entry name" value="HATC_C_dom"/>
</dbReference>
<protein>
    <recommendedName>
        <fullName evidence="6">HAT C-terminal dimerisation domain-containing protein</fullName>
    </recommendedName>
</protein>
<gene>
    <name evidence="7" type="ORF">FE257_007499</name>
</gene>
<keyword evidence="4" id="KW-0862">Zinc</keyword>
<dbReference type="EMBL" id="VCAU01000375">
    <property type="protein sequence ID" value="KAF9882542.1"/>
    <property type="molecule type" value="Genomic_DNA"/>
</dbReference>
<keyword evidence="3" id="KW-0863">Zinc-finger</keyword>
<comment type="subcellular location">
    <subcellularLocation>
        <location evidence="1">Nucleus</location>
    </subcellularLocation>
</comment>
<dbReference type="GO" id="GO:0046983">
    <property type="term" value="F:protein dimerization activity"/>
    <property type="evidence" value="ECO:0007669"/>
    <property type="project" value="InterPro"/>
</dbReference>
<evidence type="ECO:0000256" key="1">
    <source>
        <dbReference type="ARBA" id="ARBA00004123"/>
    </source>
</evidence>
<evidence type="ECO:0000256" key="5">
    <source>
        <dbReference type="ARBA" id="ARBA00023242"/>
    </source>
</evidence>
<keyword evidence="8" id="KW-1185">Reference proteome</keyword>
<name>A0AAD4CB35_ASPNN</name>
<dbReference type="SUPFAM" id="SSF53098">
    <property type="entry name" value="Ribonuclease H-like"/>
    <property type="match status" value="1"/>
</dbReference>
<dbReference type="PANTHER" id="PTHR46481:SF10">
    <property type="entry name" value="ZINC FINGER BED DOMAIN-CONTAINING PROTEIN 39"/>
    <property type="match status" value="1"/>
</dbReference>
<evidence type="ECO:0000259" key="6">
    <source>
        <dbReference type="Pfam" id="PF05699"/>
    </source>
</evidence>
<dbReference type="InterPro" id="IPR052035">
    <property type="entry name" value="ZnF_BED_domain_contain"/>
</dbReference>
<comment type="caution">
    <text evidence="7">The sequence shown here is derived from an EMBL/GenBank/DDBJ whole genome shotgun (WGS) entry which is preliminary data.</text>
</comment>
<keyword evidence="5" id="KW-0539">Nucleus</keyword>
<keyword evidence="2" id="KW-0479">Metal-binding</keyword>
<feature type="domain" description="HAT C-terminal dimerisation" evidence="6">
    <location>
        <begin position="89"/>
        <end position="162"/>
    </location>
</feature>
<dbReference type="Proteomes" id="UP001194746">
    <property type="component" value="Unassembled WGS sequence"/>
</dbReference>
<dbReference type="PANTHER" id="PTHR46481">
    <property type="entry name" value="ZINC FINGER BED DOMAIN-CONTAINING PROTEIN 4"/>
    <property type="match status" value="1"/>
</dbReference>
<evidence type="ECO:0000313" key="8">
    <source>
        <dbReference type="Proteomes" id="UP001194746"/>
    </source>
</evidence>
<dbReference type="Pfam" id="PF05699">
    <property type="entry name" value="Dimer_Tnp_hAT"/>
    <property type="match status" value="1"/>
</dbReference>
<feature type="non-terminal residue" evidence="7">
    <location>
        <position position="163"/>
    </location>
</feature>
<evidence type="ECO:0000256" key="4">
    <source>
        <dbReference type="ARBA" id="ARBA00022833"/>
    </source>
</evidence>
<dbReference type="InterPro" id="IPR012337">
    <property type="entry name" value="RNaseH-like_sf"/>
</dbReference>
<evidence type="ECO:0000313" key="7">
    <source>
        <dbReference type="EMBL" id="KAF9882542.1"/>
    </source>
</evidence>
<dbReference type="GO" id="GO:0005634">
    <property type="term" value="C:nucleus"/>
    <property type="evidence" value="ECO:0007669"/>
    <property type="project" value="UniProtKB-SubCell"/>
</dbReference>
<reference evidence="7" key="1">
    <citation type="journal article" date="2019" name="Beilstein J. Org. Chem.">
        <title>Nanangenines: drimane sesquiterpenoids as the dominant metabolite cohort of a novel Australian fungus, Aspergillus nanangensis.</title>
        <authorList>
            <person name="Lacey H.J."/>
            <person name="Gilchrist C.L.M."/>
            <person name="Crombie A."/>
            <person name="Kalaitzis J.A."/>
            <person name="Vuong D."/>
            <person name="Rutledge P.J."/>
            <person name="Turner P."/>
            <person name="Pitt J.I."/>
            <person name="Lacey E."/>
            <person name="Chooi Y.H."/>
            <person name="Piggott A.M."/>
        </authorList>
    </citation>
    <scope>NUCLEOTIDE SEQUENCE</scope>
    <source>
        <strain evidence="7">MST-FP2251</strain>
    </source>
</reference>
<reference evidence="7" key="2">
    <citation type="submission" date="2020-02" db="EMBL/GenBank/DDBJ databases">
        <authorList>
            <person name="Gilchrist C.L.M."/>
            <person name="Chooi Y.-H."/>
        </authorList>
    </citation>
    <scope>NUCLEOTIDE SEQUENCE</scope>
    <source>
        <strain evidence="7">MST-FP2251</strain>
    </source>
</reference>
<evidence type="ECO:0000256" key="3">
    <source>
        <dbReference type="ARBA" id="ARBA00022771"/>
    </source>
</evidence>